<feature type="transmembrane region" description="Helical" evidence="1">
    <location>
        <begin position="36"/>
        <end position="57"/>
    </location>
</feature>
<dbReference type="Pfam" id="PF20313">
    <property type="entry name" value="DUF6609"/>
    <property type="match status" value="1"/>
</dbReference>
<organism evidence="2 3">
    <name type="scientific">Halalkalibacter krulwichiae</name>
    <dbReference type="NCBI Taxonomy" id="199441"/>
    <lineage>
        <taxon>Bacteria</taxon>
        <taxon>Bacillati</taxon>
        <taxon>Bacillota</taxon>
        <taxon>Bacilli</taxon>
        <taxon>Bacillales</taxon>
        <taxon>Bacillaceae</taxon>
        <taxon>Halalkalibacter</taxon>
    </lineage>
</organism>
<dbReference type="RefSeq" id="WP_066157287.1">
    <property type="nucleotide sequence ID" value="NZ_CP020814.1"/>
</dbReference>
<dbReference type="AlphaFoldDB" id="A0A1X9MG03"/>
<dbReference type="Proteomes" id="UP000193006">
    <property type="component" value="Chromosome"/>
</dbReference>
<dbReference type="KEGG" id="bkw:BkAM31D_22355"/>
<accession>A0A1X9MG03</accession>
<keyword evidence="1" id="KW-0812">Transmembrane</keyword>
<keyword evidence="3" id="KW-1185">Reference proteome</keyword>
<dbReference type="STRING" id="199441.BkAM31D_22355"/>
<reference evidence="2 3" key="1">
    <citation type="submission" date="2017-04" db="EMBL/GenBank/DDBJ databases">
        <title>Bacillus krulwichiae AM31D Genome sequencing and assembly.</title>
        <authorList>
            <person name="Krulwich T.A."/>
            <person name="Anastor L."/>
            <person name="Ehrlich R."/>
            <person name="Ehrlich G.D."/>
            <person name="Janto B."/>
        </authorList>
    </citation>
    <scope>NUCLEOTIDE SEQUENCE [LARGE SCALE GENOMIC DNA]</scope>
    <source>
        <strain evidence="2 3">AM31D</strain>
    </source>
</reference>
<dbReference type="EMBL" id="CP020814">
    <property type="protein sequence ID" value="ARK32379.1"/>
    <property type="molecule type" value="Genomic_DNA"/>
</dbReference>
<gene>
    <name evidence="2" type="ORF">BkAM31D_22355</name>
</gene>
<keyword evidence="1" id="KW-0472">Membrane</keyword>
<feature type="transmembrane region" description="Helical" evidence="1">
    <location>
        <begin position="101"/>
        <end position="118"/>
    </location>
</feature>
<name>A0A1X9MG03_9BACI</name>
<protein>
    <recommendedName>
        <fullName evidence="4">Acid-resistance membrane protein</fullName>
    </recommendedName>
</protein>
<evidence type="ECO:0008006" key="4">
    <source>
        <dbReference type="Google" id="ProtNLM"/>
    </source>
</evidence>
<sequence length="180" mass="19894">MTGIREYNTQRTCGVWLVYIGVIVIVSALLGGDLLIQPLVLGIGYFVGFLLILVFPFVNRKLAYGKSTKFQDRMDNIAIVLNVVLCTACGLLIGFENVRLFWLSIFIVVGVHFFGFYFSQGRSMIVLGLLTVVNGLLGLVLIGVPFIVFALLDGGLKLLVGLKMFTMKREVNVPSEHLFS</sequence>
<proteinExistence type="predicted"/>
<evidence type="ECO:0000313" key="3">
    <source>
        <dbReference type="Proteomes" id="UP000193006"/>
    </source>
</evidence>
<dbReference type="InterPro" id="IPR046717">
    <property type="entry name" value="DUF6609"/>
</dbReference>
<evidence type="ECO:0000313" key="2">
    <source>
        <dbReference type="EMBL" id="ARK32379.1"/>
    </source>
</evidence>
<keyword evidence="1" id="KW-1133">Transmembrane helix</keyword>
<feature type="transmembrane region" description="Helical" evidence="1">
    <location>
        <begin position="77"/>
        <end position="95"/>
    </location>
</feature>
<feature type="transmembrane region" description="Helical" evidence="1">
    <location>
        <begin position="12"/>
        <end position="30"/>
    </location>
</feature>
<feature type="transmembrane region" description="Helical" evidence="1">
    <location>
        <begin position="125"/>
        <end position="152"/>
    </location>
</feature>
<evidence type="ECO:0000256" key="1">
    <source>
        <dbReference type="SAM" id="Phobius"/>
    </source>
</evidence>